<keyword evidence="3" id="KW-1185">Reference proteome</keyword>
<dbReference type="Proteomes" id="UP000533598">
    <property type="component" value="Unassembled WGS sequence"/>
</dbReference>
<evidence type="ECO:0000313" key="2">
    <source>
        <dbReference type="EMBL" id="MBB4677265.1"/>
    </source>
</evidence>
<evidence type="ECO:0008006" key="4">
    <source>
        <dbReference type="Google" id="ProtNLM"/>
    </source>
</evidence>
<reference evidence="2 3" key="1">
    <citation type="submission" date="2020-08" db="EMBL/GenBank/DDBJ databases">
        <title>Sequencing the genomes of 1000 actinobacteria strains.</title>
        <authorList>
            <person name="Klenk H.-P."/>
        </authorList>
    </citation>
    <scope>NUCLEOTIDE SEQUENCE [LARGE SCALE GENOMIC DNA]</scope>
    <source>
        <strain evidence="2 3">DSM 44230</strain>
    </source>
</reference>
<proteinExistence type="predicted"/>
<organism evidence="2 3">
    <name type="scientific">Crossiella cryophila</name>
    <dbReference type="NCBI Taxonomy" id="43355"/>
    <lineage>
        <taxon>Bacteria</taxon>
        <taxon>Bacillati</taxon>
        <taxon>Actinomycetota</taxon>
        <taxon>Actinomycetes</taxon>
        <taxon>Pseudonocardiales</taxon>
        <taxon>Pseudonocardiaceae</taxon>
        <taxon>Crossiella</taxon>
    </lineage>
</organism>
<keyword evidence="1" id="KW-0472">Membrane</keyword>
<keyword evidence="1" id="KW-1133">Transmembrane helix</keyword>
<keyword evidence="1" id="KW-0812">Transmembrane</keyword>
<dbReference type="EMBL" id="JACHMH010000001">
    <property type="protein sequence ID" value="MBB4677265.1"/>
    <property type="molecule type" value="Genomic_DNA"/>
</dbReference>
<feature type="transmembrane region" description="Helical" evidence="1">
    <location>
        <begin position="106"/>
        <end position="126"/>
    </location>
</feature>
<accession>A0A7W7CA33</accession>
<evidence type="ECO:0000256" key="1">
    <source>
        <dbReference type="SAM" id="Phobius"/>
    </source>
</evidence>
<dbReference type="AlphaFoldDB" id="A0A7W7CA33"/>
<name>A0A7W7CA33_9PSEU</name>
<feature type="transmembrane region" description="Helical" evidence="1">
    <location>
        <begin position="12"/>
        <end position="33"/>
    </location>
</feature>
<gene>
    <name evidence="2" type="ORF">HNR67_003383</name>
</gene>
<dbReference type="RefSeq" id="WP_185003235.1">
    <property type="nucleotide sequence ID" value="NZ_BAAAUI010000050.1"/>
</dbReference>
<protein>
    <recommendedName>
        <fullName evidence="4">Transmembrane protein</fullName>
    </recommendedName>
</protein>
<sequence>MKLYADHQSRRTAQLLADLGALLIIAVSIWLALDLYDLVSKLRAPGVELVEAGGSLRELSASAAAQAGRLPLVGDELAAALGRGSAVADRLVDAGNKQMSAVDSTALWLSVLLVLVPVSLLLVSWLPLRMRFVRQATAARRLTRLGEAQVDLLALRGLANLPLHTLAKPGVDLVGAWRSGDREAVELLARAELRRLGLRLETGKSER</sequence>
<comment type="caution">
    <text evidence="2">The sequence shown here is derived from an EMBL/GenBank/DDBJ whole genome shotgun (WGS) entry which is preliminary data.</text>
</comment>
<evidence type="ECO:0000313" key="3">
    <source>
        <dbReference type="Proteomes" id="UP000533598"/>
    </source>
</evidence>